<organism evidence="4 5">
    <name type="scientific">Polysphondylium violaceum</name>
    <dbReference type="NCBI Taxonomy" id="133409"/>
    <lineage>
        <taxon>Eukaryota</taxon>
        <taxon>Amoebozoa</taxon>
        <taxon>Evosea</taxon>
        <taxon>Eumycetozoa</taxon>
        <taxon>Dictyostelia</taxon>
        <taxon>Dictyosteliales</taxon>
        <taxon>Dictyosteliaceae</taxon>
        <taxon>Polysphondylium</taxon>
    </lineage>
</organism>
<dbReference type="Proteomes" id="UP000695562">
    <property type="component" value="Unassembled WGS sequence"/>
</dbReference>
<accession>A0A8J4PPD2</accession>
<dbReference type="EMBL" id="AJWJ01000420">
    <property type="protein sequence ID" value="KAF2071034.1"/>
    <property type="molecule type" value="Genomic_DNA"/>
</dbReference>
<dbReference type="InterPro" id="IPR011990">
    <property type="entry name" value="TPR-like_helical_dom_sf"/>
</dbReference>
<keyword evidence="2 3" id="KW-0802">TPR repeat</keyword>
<keyword evidence="1" id="KW-0677">Repeat</keyword>
<evidence type="ECO:0000256" key="1">
    <source>
        <dbReference type="ARBA" id="ARBA00022737"/>
    </source>
</evidence>
<gene>
    <name evidence="4" type="ORF">CYY_007655</name>
</gene>
<proteinExistence type="predicted"/>
<feature type="repeat" description="TPR" evidence="3">
    <location>
        <begin position="374"/>
        <end position="407"/>
    </location>
</feature>
<dbReference type="SUPFAM" id="SSF48452">
    <property type="entry name" value="TPR-like"/>
    <property type="match status" value="2"/>
</dbReference>
<dbReference type="Pfam" id="PF13181">
    <property type="entry name" value="TPR_8"/>
    <property type="match status" value="1"/>
</dbReference>
<dbReference type="PANTHER" id="PTHR44858:SF1">
    <property type="entry name" value="UDP-N-ACETYLGLUCOSAMINE--PEPTIDE N-ACETYLGLUCOSAMINYLTRANSFERASE SPINDLY-RELATED"/>
    <property type="match status" value="1"/>
</dbReference>
<evidence type="ECO:0000256" key="3">
    <source>
        <dbReference type="PROSITE-ProRule" id="PRU00339"/>
    </source>
</evidence>
<evidence type="ECO:0000256" key="2">
    <source>
        <dbReference type="ARBA" id="ARBA00022803"/>
    </source>
</evidence>
<evidence type="ECO:0000313" key="5">
    <source>
        <dbReference type="Proteomes" id="UP000695562"/>
    </source>
</evidence>
<dbReference type="InterPro" id="IPR019734">
    <property type="entry name" value="TPR_rpt"/>
</dbReference>
<dbReference type="PANTHER" id="PTHR44858">
    <property type="entry name" value="TETRATRICOPEPTIDE REPEAT PROTEIN 6"/>
    <property type="match status" value="1"/>
</dbReference>
<dbReference type="PROSITE" id="PS50005">
    <property type="entry name" value="TPR"/>
    <property type="match status" value="2"/>
</dbReference>
<sequence length="585" mass="68061">MNSIQRLTRFKYISRLSISNSITQGNSKIKSISNNSCNSNKTKIFSPINSNNIYCFKHYFTSSKSLFSEQQQQQQQQEIDVKYQSLIKDAIEQFKGREIIITVQLLDQAIELCDNKPDAYLLRADIKGEFHKIFPSALHKDAIIQDYETAVNLVPQNKKAYVYYTISKYIGKLIDASFEQMIFYLDKAIELDPDNHDYLADKIIFASFLNRVEEIIEPSKKLVKDGSKYGPIALAFISSSQENYPQAIQLIQSVIDSEVNLPRQDKFKGVPVYYGRLIVGTDRQGFIRIRERYFESNNILFDSYVALGIVHSYQNEIDLSMDYYKKALEILPYAYQFHGILASTTFQLGRFEETVEHCNNFFKHDPEFDSPYANQALTDRGSAYYNLGDLQQAYFDLQISLKKNPTEKFTRENIFNRSNPTLIMIYCLNYFIQTHKGLDKSKYNIEGMIENIDSDGVLSVEPKNIQQLLITTRLWFSIYSDISKSIESGLVKCSEEESSNLYFREGLLYHLADYLVDSMYLNYLENHSDIAFNGNTENENFPALLDFISHLPYRESKQLPERQEAHKVLFEVYQEFMKHTQENDF</sequence>
<dbReference type="SMART" id="SM00028">
    <property type="entry name" value="TPR"/>
    <property type="match status" value="3"/>
</dbReference>
<dbReference type="InterPro" id="IPR050498">
    <property type="entry name" value="Ycf3"/>
</dbReference>
<keyword evidence="5" id="KW-1185">Reference proteome</keyword>
<protein>
    <recommendedName>
        <fullName evidence="6">TPR repeat-containing protein</fullName>
    </recommendedName>
</protein>
<name>A0A8J4PPD2_9MYCE</name>
<evidence type="ECO:0000313" key="4">
    <source>
        <dbReference type="EMBL" id="KAF2071034.1"/>
    </source>
</evidence>
<evidence type="ECO:0008006" key="6">
    <source>
        <dbReference type="Google" id="ProtNLM"/>
    </source>
</evidence>
<comment type="caution">
    <text evidence="4">The sequence shown here is derived from an EMBL/GenBank/DDBJ whole genome shotgun (WGS) entry which is preliminary data.</text>
</comment>
<reference evidence="4" key="1">
    <citation type="submission" date="2020-01" db="EMBL/GenBank/DDBJ databases">
        <title>Development of genomics and gene disruption for Polysphondylium violaceum indicates a role for the polyketide synthase stlB in stalk morphogenesis.</title>
        <authorList>
            <person name="Narita B."/>
            <person name="Kawabe Y."/>
            <person name="Kin K."/>
            <person name="Saito T."/>
            <person name="Gibbs R."/>
            <person name="Kuspa A."/>
            <person name="Muzny D."/>
            <person name="Queller D."/>
            <person name="Richards S."/>
            <person name="Strassman J."/>
            <person name="Sucgang R."/>
            <person name="Worley K."/>
            <person name="Schaap P."/>
        </authorList>
    </citation>
    <scope>NUCLEOTIDE SEQUENCE</scope>
    <source>
        <strain evidence="4">QSvi11</strain>
    </source>
</reference>
<dbReference type="Gene3D" id="1.25.40.10">
    <property type="entry name" value="Tetratricopeptide repeat domain"/>
    <property type="match status" value="2"/>
</dbReference>
<dbReference type="OrthoDB" id="10268002at2759"/>
<dbReference type="AlphaFoldDB" id="A0A8J4PPD2"/>
<feature type="repeat" description="TPR" evidence="3">
    <location>
        <begin position="301"/>
        <end position="334"/>
    </location>
</feature>